<proteinExistence type="predicted"/>
<dbReference type="Proteomes" id="UP000001203">
    <property type="component" value="Chromosome circular"/>
</dbReference>
<evidence type="ECO:0008006" key="3">
    <source>
        <dbReference type="Google" id="ProtNLM"/>
    </source>
</evidence>
<organism evidence="1 2">
    <name type="scientific">Crocosphaera subtropica (strain ATCC 51142 / BH68)</name>
    <name type="common">Cyanothece sp. (strain ATCC 51142)</name>
    <dbReference type="NCBI Taxonomy" id="43989"/>
    <lineage>
        <taxon>Bacteria</taxon>
        <taxon>Bacillati</taxon>
        <taxon>Cyanobacteriota</taxon>
        <taxon>Cyanophyceae</taxon>
        <taxon>Oscillatoriophycideae</taxon>
        <taxon>Chroococcales</taxon>
        <taxon>Aphanothecaceae</taxon>
        <taxon>Crocosphaera</taxon>
        <taxon>Crocosphaera subtropica</taxon>
    </lineage>
</organism>
<evidence type="ECO:0000313" key="2">
    <source>
        <dbReference type="Proteomes" id="UP000001203"/>
    </source>
</evidence>
<dbReference type="AlphaFoldDB" id="B1WZN1"/>
<accession>B1WZN1</accession>
<reference evidence="1 2" key="1">
    <citation type="journal article" date="2008" name="Proc. Natl. Acad. Sci. U.S.A.">
        <title>The genome of Cyanothece 51142, a unicellular diazotrophic cyanobacterium important in the marine nitrogen cycle.</title>
        <authorList>
            <person name="Welsh E.A."/>
            <person name="Liberton M."/>
            <person name="Stoeckel J."/>
            <person name="Loh T."/>
            <person name="Elvitigala T."/>
            <person name="Wang C."/>
            <person name="Wollam A."/>
            <person name="Fulton R.S."/>
            <person name="Clifton S.W."/>
            <person name="Jacobs J.M."/>
            <person name="Aurora R."/>
            <person name="Ghosh B.K."/>
            <person name="Sherman L.A."/>
            <person name="Smith R.D."/>
            <person name="Wilson R.K."/>
            <person name="Pakrasi H.B."/>
        </authorList>
    </citation>
    <scope>NUCLEOTIDE SEQUENCE [LARGE SCALE GENOMIC DNA]</scope>
    <source>
        <strain evidence="2">ATCC 51142 / BH68</strain>
    </source>
</reference>
<name>B1WZN1_CROS5</name>
<dbReference type="REBASE" id="2878">
    <property type="entry name" value="Csp68KIII"/>
</dbReference>
<dbReference type="HOGENOM" id="CLU_794181_0_0_3"/>
<dbReference type="KEGG" id="cyt:cce_1833"/>
<dbReference type="RefSeq" id="WP_009545646.1">
    <property type="nucleotide sequence ID" value="NC_010546.1"/>
</dbReference>
<dbReference type="OrthoDB" id="440231at2"/>
<sequence length="373" mass="43947">MIKKHQFTQIILEILTQYFDENAEDIFQNSPLLQYLNIKTKSANKGSKSRPSLGNHYALYVLVEDYINKGFYNQNNYEEYEGARFSDLLRRQRELPFGEKLQNHALNHRLNMEFSKYFPTIEQKPILRDVETSRYWINENLLIIEVSKIKYNIALVVKHIIDAYVNARQQSFRDFMSYCDELLQIENKDNNDAVNFIKTLLRPNIDARVFEITSYAILKTFYAEQKIFWGYSLEELTEDNLILYKTGRTNANDGGIDFVMKPLGRFFQVTETIDVNKYFLDIDKVQKYPITFVVKSNETTEKIKEKIQQQAKLKYKINAIVNRYLDSVEEIINLPILHEYINTIIEQGNISDIIQEIAVQSQLEFNLNSSNNN</sequence>
<keyword evidence="2" id="KW-1185">Reference proteome</keyword>
<dbReference type="EMBL" id="CP000806">
    <property type="protein sequence ID" value="ACB51183.1"/>
    <property type="molecule type" value="Genomic_DNA"/>
</dbReference>
<protein>
    <recommendedName>
        <fullName evidence="3">Restriction endonuclease</fullName>
    </recommendedName>
</protein>
<dbReference type="eggNOG" id="ENOG502Z7Q7">
    <property type="taxonomic scope" value="Bacteria"/>
</dbReference>
<evidence type="ECO:0000313" key="1">
    <source>
        <dbReference type="EMBL" id="ACB51183.1"/>
    </source>
</evidence>
<gene>
    <name evidence="1" type="ordered locus">cce_1833</name>
</gene>
<dbReference type="STRING" id="43989.cce_1833"/>